<comment type="caution">
    <text evidence="1">The sequence shown here is derived from an EMBL/GenBank/DDBJ whole genome shotgun (WGS) entry which is preliminary data.</text>
</comment>
<evidence type="ECO:0000313" key="1">
    <source>
        <dbReference type="EMBL" id="RVU32455.1"/>
    </source>
</evidence>
<keyword evidence="2" id="KW-1185">Reference proteome</keyword>
<protein>
    <submittedName>
        <fullName evidence="1">Uncharacterized protein</fullName>
    </submittedName>
</protein>
<dbReference type="PROSITE" id="PS51257">
    <property type="entry name" value="PROKAR_LIPOPROTEIN"/>
    <property type="match status" value="1"/>
</dbReference>
<gene>
    <name evidence="1" type="ORF">EOE65_02060</name>
</gene>
<dbReference type="RefSeq" id="WP_127692624.1">
    <property type="nucleotide sequence ID" value="NZ_SACQ01000001.1"/>
</dbReference>
<dbReference type="EMBL" id="SACQ01000001">
    <property type="protein sequence ID" value="RVU32455.1"/>
    <property type="molecule type" value="Genomic_DNA"/>
</dbReference>
<name>A0A437QDD2_9GAMM</name>
<proteinExistence type="predicted"/>
<reference evidence="1 2" key="1">
    <citation type="submission" date="2019-01" db="EMBL/GenBank/DDBJ databases">
        <authorList>
            <person name="Chen W.-M."/>
        </authorList>
    </citation>
    <scope>NUCLEOTIDE SEQUENCE [LARGE SCALE GENOMIC DNA]</scope>
    <source>
        <strain evidence="1 2">HPM-16</strain>
    </source>
</reference>
<evidence type="ECO:0000313" key="2">
    <source>
        <dbReference type="Proteomes" id="UP000282818"/>
    </source>
</evidence>
<accession>A0A437QDD2</accession>
<dbReference type="AlphaFoldDB" id="A0A437QDD2"/>
<sequence>MKKIAGIIALALFTYGCQPMTKPSIEVEPLPQDEPACFLDNDLLHQLMADEHLFITLSEADQKLMLERVQEPTRLANLLSISGSDKAALSKAKELFTQLSLFPESRCPSDQYLYLRFRHAQANLAALNKLGSTQQAVQERDRTIETLRQQIEALTQIEPAITRQREEQ</sequence>
<organism evidence="1 2">
    <name type="scientific">Neptunomonas marina</name>
    <dbReference type="NCBI Taxonomy" id="1815562"/>
    <lineage>
        <taxon>Bacteria</taxon>
        <taxon>Pseudomonadati</taxon>
        <taxon>Pseudomonadota</taxon>
        <taxon>Gammaproteobacteria</taxon>
        <taxon>Oceanospirillales</taxon>
        <taxon>Oceanospirillaceae</taxon>
        <taxon>Neptunomonas</taxon>
    </lineage>
</organism>
<dbReference type="Proteomes" id="UP000282818">
    <property type="component" value="Unassembled WGS sequence"/>
</dbReference>